<proteinExistence type="predicted"/>
<accession>A0A2P2Q283</accession>
<sequence length="11" mass="1171">MSTGVNAHLKN</sequence>
<name>A0A2P2Q283_RHIMU</name>
<protein>
    <submittedName>
        <fullName evidence="1">Uncharacterized protein</fullName>
    </submittedName>
</protein>
<organism evidence="1">
    <name type="scientific">Rhizophora mucronata</name>
    <name type="common">Asiatic mangrove</name>
    <dbReference type="NCBI Taxonomy" id="61149"/>
    <lineage>
        <taxon>Eukaryota</taxon>
        <taxon>Viridiplantae</taxon>
        <taxon>Streptophyta</taxon>
        <taxon>Embryophyta</taxon>
        <taxon>Tracheophyta</taxon>
        <taxon>Spermatophyta</taxon>
        <taxon>Magnoliopsida</taxon>
        <taxon>eudicotyledons</taxon>
        <taxon>Gunneridae</taxon>
        <taxon>Pentapetalae</taxon>
        <taxon>rosids</taxon>
        <taxon>fabids</taxon>
        <taxon>Malpighiales</taxon>
        <taxon>Rhizophoraceae</taxon>
        <taxon>Rhizophora</taxon>
    </lineage>
</organism>
<dbReference type="EMBL" id="GGEC01080604">
    <property type="protein sequence ID" value="MBX61088.1"/>
    <property type="molecule type" value="Transcribed_RNA"/>
</dbReference>
<reference evidence="1" key="1">
    <citation type="submission" date="2018-02" db="EMBL/GenBank/DDBJ databases">
        <title>Rhizophora mucronata_Transcriptome.</title>
        <authorList>
            <person name="Meera S.P."/>
            <person name="Sreeshan A."/>
            <person name="Augustine A."/>
        </authorList>
    </citation>
    <scope>NUCLEOTIDE SEQUENCE</scope>
    <source>
        <tissue evidence="1">Leaf</tissue>
    </source>
</reference>
<evidence type="ECO:0000313" key="1">
    <source>
        <dbReference type="EMBL" id="MBX61088.1"/>
    </source>
</evidence>